<evidence type="ECO:0000256" key="4">
    <source>
        <dbReference type="ARBA" id="ARBA00022833"/>
    </source>
</evidence>
<dbReference type="InterPro" id="IPR017884">
    <property type="entry name" value="SANT_dom"/>
</dbReference>
<dbReference type="GO" id="GO:0005634">
    <property type="term" value="C:nucleus"/>
    <property type="evidence" value="ECO:0007669"/>
    <property type="project" value="UniProtKB-SubCell"/>
</dbReference>
<dbReference type="Pfam" id="PF00320">
    <property type="entry name" value="GATA"/>
    <property type="match status" value="1"/>
</dbReference>
<dbReference type="InterPro" id="IPR043151">
    <property type="entry name" value="BAH_sf"/>
</dbReference>
<dbReference type="Gene3D" id="4.10.1240.50">
    <property type="match status" value="1"/>
</dbReference>
<dbReference type="SUPFAM" id="SSF46689">
    <property type="entry name" value="Homeodomain-like"/>
    <property type="match status" value="1"/>
</dbReference>
<dbReference type="PROSITE" id="PS51293">
    <property type="entry name" value="SANT"/>
    <property type="match status" value="1"/>
</dbReference>
<accession>A0AA88I9L0</accession>
<feature type="domain" description="BAH" evidence="9">
    <location>
        <begin position="116"/>
        <end position="253"/>
    </location>
</feature>
<keyword evidence="7" id="KW-0539">Nucleus</keyword>
<feature type="compositionally biased region" description="Low complexity" evidence="8">
    <location>
        <begin position="568"/>
        <end position="581"/>
    </location>
</feature>
<feature type="compositionally biased region" description="Acidic residues" evidence="8">
    <location>
        <begin position="461"/>
        <end position="474"/>
    </location>
</feature>
<dbReference type="Pfam" id="PF01426">
    <property type="entry name" value="BAH"/>
    <property type="match status" value="1"/>
</dbReference>
<feature type="compositionally biased region" description="Polar residues" evidence="8">
    <location>
        <begin position="1056"/>
        <end position="1082"/>
    </location>
</feature>
<feature type="region of interest" description="Disordered" evidence="8">
    <location>
        <begin position="270"/>
        <end position="292"/>
    </location>
</feature>
<dbReference type="SMART" id="SM00439">
    <property type="entry name" value="BAH"/>
    <property type="match status" value="1"/>
</dbReference>
<dbReference type="FunFam" id="1.10.10.60:FF:000052">
    <property type="entry name" value="Arginine-glutamic acid dipeptide (RE) repeats"/>
    <property type="match status" value="1"/>
</dbReference>
<evidence type="ECO:0000256" key="6">
    <source>
        <dbReference type="ARBA" id="ARBA00023163"/>
    </source>
</evidence>
<feature type="region of interest" description="Disordered" evidence="8">
    <location>
        <begin position="1022"/>
        <end position="1115"/>
    </location>
</feature>
<dbReference type="InterPro" id="IPR001005">
    <property type="entry name" value="SANT/Myb"/>
</dbReference>
<feature type="compositionally biased region" description="Basic and acidic residues" evidence="8">
    <location>
        <begin position="279"/>
        <end position="289"/>
    </location>
</feature>
<keyword evidence="5" id="KW-0805">Transcription regulation</keyword>
<keyword evidence="6" id="KW-0804">Transcription</keyword>
<protein>
    <recommendedName>
        <fullName evidence="14">Arginine-glutamic acid dipeptide repeats protein</fullName>
    </recommendedName>
</protein>
<feature type="compositionally biased region" description="Basic and acidic residues" evidence="8">
    <location>
        <begin position="1"/>
        <end position="23"/>
    </location>
</feature>
<feature type="region of interest" description="Disordered" evidence="8">
    <location>
        <begin position="1"/>
        <end position="78"/>
    </location>
</feature>
<dbReference type="PROSITE" id="PS51038">
    <property type="entry name" value="BAH"/>
    <property type="match status" value="1"/>
</dbReference>
<reference evidence="12" key="1">
    <citation type="submission" date="2023-07" db="EMBL/GenBank/DDBJ databases">
        <title>Chromosome-level genome assembly of Artemia franciscana.</title>
        <authorList>
            <person name="Jo E."/>
        </authorList>
    </citation>
    <scope>NUCLEOTIDE SEQUENCE</scope>
    <source>
        <tissue evidence="12">Whole body</tissue>
    </source>
</reference>
<dbReference type="Gene3D" id="2.30.30.490">
    <property type="match status" value="1"/>
</dbReference>
<dbReference type="PANTHER" id="PTHR13859">
    <property type="entry name" value="ATROPHIN-RELATED"/>
    <property type="match status" value="1"/>
</dbReference>
<dbReference type="InterPro" id="IPR009057">
    <property type="entry name" value="Homeodomain-like_sf"/>
</dbReference>
<dbReference type="InterPro" id="IPR000679">
    <property type="entry name" value="Znf_GATA"/>
</dbReference>
<dbReference type="Pfam" id="PF01448">
    <property type="entry name" value="ELM2"/>
    <property type="match status" value="1"/>
</dbReference>
<evidence type="ECO:0000256" key="8">
    <source>
        <dbReference type="SAM" id="MobiDB-lite"/>
    </source>
</evidence>
<dbReference type="CDD" id="cd11661">
    <property type="entry name" value="SANT_MTA3_like"/>
    <property type="match status" value="1"/>
</dbReference>
<dbReference type="GO" id="GO:0003714">
    <property type="term" value="F:transcription corepressor activity"/>
    <property type="evidence" value="ECO:0007669"/>
    <property type="project" value="TreeGrafter"/>
</dbReference>
<dbReference type="SMART" id="SM00717">
    <property type="entry name" value="SANT"/>
    <property type="match status" value="1"/>
</dbReference>
<dbReference type="SMART" id="SM01189">
    <property type="entry name" value="ELM2"/>
    <property type="match status" value="1"/>
</dbReference>
<proteinExistence type="predicted"/>
<feature type="compositionally biased region" description="Basic and acidic residues" evidence="8">
    <location>
        <begin position="799"/>
        <end position="818"/>
    </location>
</feature>
<dbReference type="InterPro" id="IPR001025">
    <property type="entry name" value="BAH_dom"/>
</dbReference>
<dbReference type="GO" id="GO:0008270">
    <property type="term" value="F:zinc ion binding"/>
    <property type="evidence" value="ECO:0007669"/>
    <property type="project" value="UniProtKB-KW"/>
</dbReference>
<dbReference type="InterPro" id="IPR000949">
    <property type="entry name" value="ELM2_dom"/>
</dbReference>
<dbReference type="EMBL" id="JAVRJZ010000004">
    <property type="protein sequence ID" value="KAK2724084.1"/>
    <property type="molecule type" value="Genomic_DNA"/>
</dbReference>
<feature type="region of interest" description="Disordered" evidence="8">
    <location>
        <begin position="523"/>
        <end position="627"/>
    </location>
</feature>
<evidence type="ECO:0000259" key="11">
    <source>
        <dbReference type="PROSITE" id="PS51293"/>
    </source>
</evidence>
<feature type="compositionally biased region" description="Basic and acidic residues" evidence="8">
    <location>
        <begin position="1152"/>
        <end position="1174"/>
    </location>
</feature>
<feature type="domain" description="SANT" evidence="11">
    <location>
        <begin position="367"/>
        <end position="419"/>
    </location>
</feature>
<dbReference type="GO" id="GO:0003682">
    <property type="term" value="F:chromatin binding"/>
    <property type="evidence" value="ECO:0007669"/>
    <property type="project" value="InterPro"/>
</dbReference>
<evidence type="ECO:0000313" key="13">
    <source>
        <dbReference type="Proteomes" id="UP001187531"/>
    </source>
</evidence>
<feature type="domain" description="ELM2" evidence="10">
    <location>
        <begin position="254"/>
        <end position="363"/>
    </location>
</feature>
<evidence type="ECO:0000259" key="9">
    <source>
        <dbReference type="PROSITE" id="PS51038"/>
    </source>
</evidence>
<feature type="compositionally biased region" description="Acidic residues" evidence="8">
    <location>
        <begin position="538"/>
        <end position="547"/>
    </location>
</feature>
<evidence type="ECO:0000259" key="10">
    <source>
        <dbReference type="PROSITE" id="PS51156"/>
    </source>
</evidence>
<feature type="region of interest" description="Disordered" evidence="8">
    <location>
        <begin position="1148"/>
        <end position="1215"/>
    </location>
</feature>
<feature type="region of interest" description="Disordered" evidence="8">
    <location>
        <begin position="438"/>
        <end position="480"/>
    </location>
</feature>
<dbReference type="FunFam" id="2.30.30.490:FF:000045">
    <property type="entry name" value="Predicted protein"/>
    <property type="match status" value="1"/>
</dbReference>
<evidence type="ECO:0000313" key="12">
    <source>
        <dbReference type="EMBL" id="KAK2724084.1"/>
    </source>
</evidence>
<keyword evidence="2" id="KW-0479">Metal-binding</keyword>
<dbReference type="GO" id="GO:0043565">
    <property type="term" value="F:sequence-specific DNA binding"/>
    <property type="evidence" value="ECO:0007669"/>
    <property type="project" value="InterPro"/>
</dbReference>
<keyword evidence="3" id="KW-0863">Zinc-finger</keyword>
<feature type="region of interest" description="Disordered" evidence="8">
    <location>
        <begin position="771"/>
        <end position="850"/>
    </location>
</feature>
<dbReference type="SMART" id="SM00401">
    <property type="entry name" value="ZnF_GATA"/>
    <property type="match status" value="1"/>
</dbReference>
<keyword evidence="13" id="KW-1185">Reference proteome</keyword>
<name>A0AA88I9L0_ARTSF</name>
<evidence type="ECO:0000256" key="1">
    <source>
        <dbReference type="ARBA" id="ARBA00004123"/>
    </source>
</evidence>
<evidence type="ECO:0000256" key="5">
    <source>
        <dbReference type="ARBA" id="ARBA00023015"/>
    </source>
</evidence>
<evidence type="ECO:0008006" key="14">
    <source>
        <dbReference type="Google" id="ProtNLM"/>
    </source>
</evidence>
<organism evidence="12 13">
    <name type="scientific">Artemia franciscana</name>
    <name type="common">Brine shrimp</name>
    <name type="synonym">Artemia sanfranciscana</name>
    <dbReference type="NCBI Taxonomy" id="6661"/>
    <lineage>
        <taxon>Eukaryota</taxon>
        <taxon>Metazoa</taxon>
        <taxon>Ecdysozoa</taxon>
        <taxon>Arthropoda</taxon>
        <taxon>Crustacea</taxon>
        <taxon>Branchiopoda</taxon>
        <taxon>Anostraca</taxon>
        <taxon>Artemiidae</taxon>
        <taxon>Artemia</taxon>
    </lineage>
</organism>
<dbReference type="Gene3D" id="1.10.10.60">
    <property type="entry name" value="Homeodomain-like"/>
    <property type="match status" value="1"/>
</dbReference>
<sequence>MNMRKESSNNGDKTKESNEKMTKDQPLSRGGTPRKTRSSSSPAMDKDEESTSNSAAETKNRDSCDNSSTETTEEEEVLTEEEIMINLHGKKQGIRGRAWKNGDGDYLRFLCLDDGCDYRPGDSVYIESQRADQPYFICNIQEFRRSKRDTLMVNIKWFYRPCEVPETVYQLLVHDRNTEQSGKADFLRHPAIKARELFISDATDTYPVSLLRGSCKVHHYPDLESARLFRPDFDEFFYILGYNPETRRLASTQGEIRVGPTHQARLPEYQPHVPLSQRPKPEDREEVRWKPPANCPAARDGDLIMYLRAARSVAAFAGMCNGGSPDDGCIAASRDDTTINAVDVLHAAGYDLGKALQALVKCPVPKGLEKKWSEEEVKKFIKGLRAYGKNFFRIKNELLQHKKTAELIEFYYLWKKTPGAASHRPHRRRNRQAALRRIKNQNKSQPPRPPREDPADPSSASEDEVVGQNSDEENSETRDMTSYHCRHCLSTNSKDWHHAGKDYLLLCTDCRLYFKKYGELPNLGTPEPLPIFSPEPEREPEEEEEESPYVFRPVKEAETVPLLSAGDSCVPSPTVASSPASLKRDSEPTSGDESEPRAKKSKEETDSEVESIVKQGESNFVKDADNIQESEEIKSELTEIKVEELKPKVEESVVIEDKEKLGEELRKVCVEAENPAMNEDLCAIKLEKVDSFETPEFEMSDKQKEAPFISVKLPQDLMPRAGDIKVEPSLMPRIPEVARFSDPRAELSRSLENNFQPRLDFQMQPRYFPDFSQMRPSGDIKIEIPPLGILPGSTPPRTPSERRTPNDRRTPTDRRTPGEQRSVTPQGAASLREPPRVPSVGATPRDLRYDSPKQLSFETHHRFDLSASPRFDSNGSQRYDSRLSFDMPQKNSPLVNTPIRSYGDPQPGAPPLRLPGPFAPLGQHGHMWSQHLWPDSKIECSQPQDLVKKSEYERRELENIPTDLSGIRNRNSPRPRMEQMLSPFTPVSQFNIASSQPSPITSMAFSVPPMFPYSQSYPFPMQQRPLFTPSSSPSSLRLTENKSNENVIRPVLPLQRSPSPKWSQPKNENKSWSGASGRSTPEVQIVGEECRDEDVPSPVIEVPPGPSPEPRIDDSECHRSQSAIFLRHWARGEGRSCSRTDLVFKPVPNSTLDRKRQERQRKAAEKDREEKEKATMTVQHAKKTPTPEKRETPKSVNSDMHSPAGFDRFVPQTRPSPYQDTPALRQLSEYARPHNSYAPPPSNMGQAIPPSIPRSIPGLIGPPGSNSIDSLAMHQFGGLYGPNAARERMELEQLDREQKLKEEMMKSTSLGLGVGGPPGMGMAPPGGPRMPGSLEASHWLDLQRRFGLQPGSGGPNPGLGLYPPPGSLQQQMEKERLERIASFGQLGDQLAQSSAMEPLFRLQLAGLAPPEFNHPSLGLHPSNPSNEQILQNMNLLSGAASFQRPPGPMGLHLLGRPYDDPAFAQLSAQAAVQEQLQRQMLMERERLSSQGLGLMHTHPGAAHPALAAAQHEEYMRRLIFQFEDNTHFLR</sequence>
<gene>
    <name evidence="12" type="ORF">QYM36_002435</name>
</gene>
<dbReference type="PANTHER" id="PTHR13859:SF11">
    <property type="entry name" value="GRUNGE, ISOFORM J"/>
    <property type="match status" value="1"/>
</dbReference>
<dbReference type="Proteomes" id="UP001187531">
    <property type="component" value="Unassembled WGS sequence"/>
</dbReference>
<evidence type="ECO:0000256" key="2">
    <source>
        <dbReference type="ARBA" id="ARBA00022723"/>
    </source>
</evidence>
<dbReference type="PROSITE" id="PS51156">
    <property type="entry name" value="ELM2"/>
    <property type="match status" value="1"/>
</dbReference>
<comment type="caution">
    <text evidence="12">The sequence shown here is derived from an EMBL/GenBank/DDBJ whole genome shotgun (WGS) entry which is preliminary data.</text>
</comment>
<evidence type="ECO:0000256" key="3">
    <source>
        <dbReference type="ARBA" id="ARBA00022771"/>
    </source>
</evidence>
<evidence type="ECO:0000256" key="7">
    <source>
        <dbReference type="ARBA" id="ARBA00023242"/>
    </source>
</evidence>
<comment type="subcellular location">
    <subcellularLocation>
        <location evidence="1">Nucleus</location>
    </subcellularLocation>
</comment>
<dbReference type="CDD" id="cd00202">
    <property type="entry name" value="ZnF_GATA"/>
    <property type="match status" value="1"/>
</dbReference>
<dbReference type="SUPFAM" id="SSF57716">
    <property type="entry name" value="Glucocorticoid receptor-like (DNA-binding domain)"/>
    <property type="match status" value="1"/>
</dbReference>
<keyword evidence="4" id="KW-0862">Zinc</keyword>
<feature type="compositionally biased region" description="Basic and acidic residues" evidence="8">
    <location>
        <begin position="594"/>
        <end position="604"/>
    </location>
</feature>